<evidence type="ECO:0000256" key="1">
    <source>
        <dbReference type="ARBA" id="ARBA00008558"/>
    </source>
</evidence>
<dbReference type="Pfam" id="PF07221">
    <property type="entry name" value="GlcNAc_2-epim"/>
    <property type="match status" value="1"/>
</dbReference>
<organism evidence="3 4">
    <name type="scientific">Motilibacter peucedani</name>
    <dbReference type="NCBI Taxonomy" id="598650"/>
    <lineage>
        <taxon>Bacteria</taxon>
        <taxon>Bacillati</taxon>
        <taxon>Actinomycetota</taxon>
        <taxon>Actinomycetes</taxon>
        <taxon>Motilibacterales</taxon>
        <taxon>Motilibacteraceae</taxon>
        <taxon>Motilibacter</taxon>
    </lineage>
</organism>
<comment type="similarity">
    <text evidence="1">Belongs to the N-acylglucosamine 2-epimerase family.</text>
</comment>
<dbReference type="SUPFAM" id="SSF48208">
    <property type="entry name" value="Six-hairpin glycosidases"/>
    <property type="match status" value="1"/>
</dbReference>
<reference evidence="3 4" key="1">
    <citation type="submission" date="2018-10" db="EMBL/GenBank/DDBJ databases">
        <title>Genomic Encyclopedia of Archaeal and Bacterial Type Strains, Phase II (KMG-II): from individual species to whole genera.</title>
        <authorList>
            <person name="Goeker M."/>
        </authorList>
    </citation>
    <scope>NUCLEOTIDE SEQUENCE [LARGE SCALE GENOMIC DNA]</scope>
    <source>
        <strain evidence="3 4">RP-AC37</strain>
    </source>
</reference>
<evidence type="ECO:0000313" key="3">
    <source>
        <dbReference type="EMBL" id="RKS69327.1"/>
    </source>
</evidence>
<gene>
    <name evidence="3" type="ORF">CLV35_3504</name>
</gene>
<dbReference type="GO" id="GO:0005975">
    <property type="term" value="P:carbohydrate metabolic process"/>
    <property type="evidence" value="ECO:0007669"/>
    <property type="project" value="InterPro"/>
</dbReference>
<sequence length="403" mass="44153">MSVPFLRTPEHRAELAAEADRLLEFAAHSVHPDGGFGWLGDDGALLLERPVELWVTCRMTHVAALGLLMGHVACAELVDVGVAALTGRLRDAEHGGWFASVGPDGPVKTDKESYGHAFVLLAASSALAAGRPGAQELLTDAIEVHDAHFWDAAEGLVVDVWNRDWTELEPYRGVNANMHTVEAFLAVADVTGDAAYRERAARITTRVLGWAAGNGWRIPEHFDPEWHPVPDYNRDSPAHPFRPFGATIGHALEWSRLALHVDAGLVASAQALFDGAVADGWAADGADGFVYTTDWEGRPVVRQRLHWVVAEGLAAAAALYSVTEDDRCSDLYAQWWEYARTHLIDLEHGSWRHELDEHNAPASTVWEGKPDVYHAFQAVLVPRLPITPTFAAAVRDGFLEQVR</sequence>
<keyword evidence="2" id="KW-0413">Isomerase</keyword>
<dbReference type="InterPro" id="IPR010819">
    <property type="entry name" value="AGE/CE"/>
</dbReference>
<accession>A0A420XLU3</accession>
<dbReference type="AlphaFoldDB" id="A0A420XLU3"/>
<comment type="caution">
    <text evidence="3">The sequence shown here is derived from an EMBL/GenBank/DDBJ whole genome shotgun (WGS) entry which is preliminary data.</text>
</comment>
<keyword evidence="4" id="KW-1185">Reference proteome</keyword>
<dbReference type="InterPro" id="IPR012341">
    <property type="entry name" value="6hp_glycosidase-like_sf"/>
</dbReference>
<dbReference type="Gene3D" id="1.50.10.10">
    <property type="match status" value="1"/>
</dbReference>
<dbReference type="EMBL" id="RBWV01000015">
    <property type="protein sequence ID" value="RKS69327.1"/>
    <property type="molecule type" value="Genomic_DNA"/>
</dbReference>
<evidence type="ECO:0000313" key="4">
    <source>
        <dbReference type="Proteomes" id="UP000281955"/>
    </source>
</evidence>
<dbReference type="RefSeq" id="WP_231121984.1">
    <property type="nucleotide sequence ID" value="NZ_RBWV01000015.1"/>
</dbReference>
<dbReference type="Proteomes" id="UP000281955">
    <property type="component" value="Unassembled WGS sequence"/>
</dbReference>
<proteinExistence type="inferred from homology"/>
<dbReference type="InParanoid" id="A0A420XLU3"/>
<dbReference type="GO" id="GO:0016853">
    <property type="term" value="F:isomerase activity"/>
    <property type="evidence" value="ECO:0007669"/>
    <property type="project" value="UniProtKB-KW"/>
</dbReference>
<name>A0A420XLU3_9ACTN</name>
<protein>
    <submittedName>
        <fullName evidence="3">Mannose/cellobiose epimerase-like protein (N-acyl-D-glucosamine 2-epimerase family)</fullName>
    </submittedName>
</protein>
<dbReference type="InterPro" id="IPR008928">
    <property type="entry name" value="6-hairpin_glycosidase_sf"/>
</dbReference>
<dbReference type="PANTHER" id="PTHR15108">
    <property type="entry name" value="N-ACYLGLUCOSAMINE-2-EPIMERASE"/>
    <property type="match status" value="1"/>
</dbReference>
<evidence type="ECO:0000256" key="2">
    <source>
        <dbReference type="ARBA" id="ARBA00023235"/>
    </source>
</evidence>